<evidence type="ECO:0000313" key="2">
    <source>
        <dbReference type="EMBL" id="AEI83158.1"/>
    </source>
</evidence>
<dbReference type="InterPro" id="IPR036390">
    <property type="entry name" value="WH_DNA-bd_sf"/>
</dbReference>
<gene>
    <name evidence="2" type="ordered locus">CNE_BB2p03650</name>
</gene>
<evidence type="ECO:0000259" key="1">
    <source>
        <dbReference type="SMART" id="SM00843"/>
    </source>
</evidence>
<dbReference type="Pfam" id="PF09397">
    <property type="entry name" value="FtsK_gamma"/>
    <property type="match status" value="1"/>
</dbReference>
<dbReference type="Proteomes" id="UP000006798">
    <property type="component" value="Plasmid pBB2"/>
</dbReference>
<evidence type="ECO:0000313" key="3">
    <source>
        <dbReference type="Proteomes" id="UP000006798"/>
    </source>
</evidence>
<name>F8GY34_CUPNN</name>
<accession>F8GY34</accession>
<reference evidence="2 3" key="1">
    <citation type="journal article" date="2011" name="J. Bacteriol.">
        <title>Complete genome sequence of the type strain Cupriavidus necator N-1.</title>
        <authorList>
            <person name="Poehlein A."/>
            <person name="Kusian B."/>
            <person name="Friedrich B."/>
            <person name="Daniel R."/>
            <person name="Bowien B."/>
        </authorList>
    </citation>
    <scope>NUCLEOTIDE SEQUENCE [LARGE SCALE GENOMIC DNA]</scope>
    <source>
        <strain evidence="3">ATCC 43291 / DSM 13513 / CCUG 52238 / LMG 8453 / N-1</strain>
        <plasmid evidence="2 3">pBB2</plasmid>
    </source>
</reference>
<dbReference type="InterPro" id="IPR018541">
    <property type="entry name" value="Ftsk_gamma"/>
</dbReference>
<dbReference type="InterPro" id="IPR036388">
    <property type="entry name" value="WH-like_DNA-bd_sf"/>
</dbReference>
<geneLocation type="plasmid" evidence="2 3">
    <name>pBB2</name>
</geneLocation>
<dbReference type="Gene3D" id="1.10.10.10">
    <property type="entry name" value="Winged helix-like DNA-binding domain superfamily/Winged helix DNA-binding domain"/>
    <property type="match status" value="1"/>
</dbReference>
<dbReference type="AlphaFoldDB" id="F8GY34"/>
<sequence length="173" mass="18489">MAPAQGSDGSLLARGVHLRPTPCPCPGATYSCDHAASQRCTAGGQVIEGQAMPRDHQLTTPEAFDAAYAKAISLVHAHRAASVPLVQRHLRIGSDAARRLLARMARETTFVRPMLSGLYIYTPEPLANELKSLHGFVAEVLARSAKGPLDPDTIRSLGEKHALQNYLQAGGCQ</sequence>
<protein>
    <recommendedName>
        <fullName evidence="1">FtsK gamma domain-containing protein</fullName>
    </recommendedName>
</protein>
<dbReference type="HOGENOM" id="CLU_1545059_0_0_4"/>
<proteinExistence type="predicted"/>
<keyword evidence="2" id="KW-0614">Plasmid</keyword>
<feature type="domain" description="FtsK gamma" evidence="1">
    <location>
        <begin position="61"/>
        <end position="105"/>
    </location>
</feature>
<dbReference type="EMBL" id="CP002880">
    <property type="protein sequence ID" value="AEI83158.1"/>
    <property type="molecule type" value="Genomic_DNA"/>
</dbReference>
<dbReference type="SMART" id="SM00843">
    <property type="entry name" value="Ftsk_gamma"/>
    <property type="match status" value="1"/>
</dbReference>
<dbReference type="KEGG" id="cnc:CNE_BB2p03650"/>
<dbReference type="SUPFAM" id="SSF46785">
    <property type="entry name" value="Winged helix' DNA-binding domain"/>
    <property type="match status" value="1"/>
</dbReference>
<organism evidence="2 3">
    <name type="scientific">Cupriavidus necator (strain ATCC 43291 / DSM 13513 / CCUG 52238 / LMG 8453 / N-1)</name>
    <name type="common">Ralstonia eutropha</name>
    <dbReference type="NCBI Taxonomy" id="1042878"/>
    <lineage>
        <taxon>Bacteria</taxon>
        <taxon>Pseudomonadati</taxon>
        <taxon>Pseudomonadota</taxon>
        <taxon>Betaproteobacteria</taxon>
        <taxon>Burkholderiales</taxon>
        <taxon>Burkholderiaceae</taxon>
        <taxon>Cupriavidus</taxon>
    </lineage>
</organism>